<protein>
    <submittedName>
        <fullName evidence="2">Uncharacterized protein</fullName>
    </submittedName>
</protein>
<sequence>MNDFLFWSAIFNLTAFYLIYHFKRYSNMRLREDVFFFQVKIWLIQRGAKNVFLIQHLKLLTGGNTLSLSAGFTVNGT</sequence>
<proteinExistence type="predicted"/>
<evidence type="ECO:0000313" key="2">
    <source>
        <dbReference type="EMBL" id="DAE07343.1"/>
    </source>
</evidence>
<accession>A0A8S5PJG3</accession>
<dbReference type="EMBL" id="BK015448">
    <property type="protein sequence ID" value="DAE07343.1"/>
    <property type="molecule type" value="Genomic_DNA"/>
</dbReference>
<organism evidence="2">
    <name type="scientific">Phage sp. ct17O1</name>
    <dbReference type="NCBI Taxonomy" id="2825789"/>
    <lineage>
        <taxon>Viruses</taxon>
    </lineage>
</organism>
<keyword evidence="1" id="KW-0812">Transmembrane</keyword>
<keyword evidence="1" id="KW-0472">Membrane</keyword>
<reference evidence="2" key="1">
    <citation type="journal article" date="2021" name="Proc. Natl. Acad. Sci. U.S.A.">
        <title>A Catalog of Tens of Thousands of Viruses from Human Metagenomes Reveals Hidden Associations with Chronic Diseases.</title>
        <authorList>
            <person name="Tisza M.J."/>
            <person name="Buck C.B."/>
        </authorList>
    </citation>
    <scope>NUCLEOTIDE SEQUENCE</scope>
    <source>
        <strain evidence="2">Ct17O1</strain>
    </source>
</reference>
<name>A0A8S5PJG3_9VIRU</name>
<feature type="transmembrane region" description="Helical" evidence="1">
    <location>
        <begin position="6"/>
        <end position="22"/>
    </location>
</feature>
<evidence type="ECO:0000256" key="1">
    <source>
        <dbReference type="SAM" id="Phobius"/>
    </source>
</evidence>
<keyword evidence="1" id="KW-1133">Transmembrane helix</keyword>